<keyword evidence="2" id="KW-1185">Reference proteome</keyword>
<name>A0AAW1L5H7_POPJA</name>
<reference evidence="1 2" key="1">
    <citation type="journal article" date="2024" name="BMC Genomics">
        <title>De novo assembly and annotation of Popillia japonica's genome with initial clues to its potential as an invasive pest.</title>
        <authorList>
            <person name="Cucini C."/>
            <person name="Boschi S."/>
            <person name="Funari R."/>
            <person name="Cardaioli E."/>
            <person name="Iannotti N."/>
            <person name="Marturano G."/>
            <person name="Paoli F."/>
            <person name="Bruttini M."/>
            <person name="Carapelli A."/>
            <person name="Frati F."/>
            <person name="Nardi F."/>
        </authorList>
    </citation>
    <scope>NUCLEOTIDE SEQUENCE [LARGE SCALE GENOMIC DNA]</scope>
    <source>
        <strain evidence="1">DMR45628</strain>
    </source>
</reference>
<dbReference type="Proteomes" id="UP001458880">
    <property type="component" value="Unassembled WGS sequence"/>
</dbReference>
<dbReference type="EMBL" id="JASPKY010000153">
    <property type="protein sequence ID" value="KAK9730072.1"/>
    <property type="molecule type" value="Genomic_DNA"/>
</dbReference>
<comment type="caution">
    <text evidence="1">The sequence shown here is derived from an EMBL/GenBank/DDBJ whole genome shotgun (WGS) entry which is preliminary data.</text>
</comment>
<evidence type="ECO:0000313" key="2">
    <source>
        <dbReference type="Proteomes" id="UP001458880"/>
    </source>
</evidence>
<gene>
    <name evidence="1" type="ORF">QE152_g15506</name>
</gene>
<protein>
    <submittedName>
        <fullName evidence="1">Uncharacterized protein</fullName>
    </submittedName>
</protein>
<sequence length="125" mass="15312">MKGNKVYINNDQTIQEREIQKFIRDRAREERQRGKSVIVKYQRLIIDGKQWKWNTNRDALEPVYINNDQTIQEREIQKFIRDRAREERQRGKSVIVKYQRLIIDGKQWKWNTNRDALEPVKDTHC</sequence>
<organism evidence="1 2">
    <name type="scientific">Popillia japonica</name>
    <name type="common">Japanese beetle</name>
    <dbReference type="NCBI Taxonomy" id="7064"/>
    <lineage>
        <taxon>Eukaryota</taxon>
        <taxon>Metazoa</taxon>
        <taxon>Ecdysozoa</taxon>
        <taxon>Arthropoda</taxon>
        <taxon>Hexapoda</taxon>
        <taxon>Insecta</taxon>
        <taxon>Pterygota</taxon>
        <taxon>Neoptera</taxon>
        <taxon>Endopterygota</taxon>
        <taxon>Coleoptera</taxon>
        <taxon>Polyphaga</taxon>
        <taxon>Scarabaeiformia</taxon>
        <taxon>Scarabaeidae</taxon>
        <taxon>Rutelinae</taxon>
        <taxon>Popillia</taxon>
    </lineage>
</organism>
<proteinExistence type="predicted"/>
<accession>A0AAW1L5H7</accession>
<evidence type="ECO:0000313" key="1">
    <source>
        <dbReference type="EMBL" id="KAK9730072.1"/>
    </source>
</evidence>
<dbReference type="AlphaFoldDB" id="A0AAW1L5H7"/>